<organism evidence="3 4">
    <name type="scientific">Fusarium heterosporum</name>
    <dbReference type="NCBI Taxonomy" id="42747"/>
    <lineage>
        <taxon>Eukaryota</taxon>
        <taxon>Fungi</taxon>
        <taxon>Dikarya</taxon>
        <taxon>Ascomycota</taxon>
        <taxon>Pezizomycotina</taxon>
        <taxon>Sordariomycetes</taxon>
        <taxon>Hypocreomycetidae</taxon>
        <taxon>Hypocreales</taxon>
        <taxon>Nectriaceae</taxon>
        <taxon>Fusarium</taxon>
        <taxon>Fusarium heterosporum species complex</taxon>
    </lineage>
</organism>
<feature type="region of interest" description="Disordered" evidence="1">
    <location>
        <begin position="144"/>
        <end position="183"/>
    </location>
</feature>
<accession>A0A8H5SUZ0</accession>
<evidence type="ECO:0000256" key="1">
    <source>
        <dbReference type="SAM" id="MobiDB-lite"/>
    </source>
</evidence>
<evidence type="ECO:0000313" key="3">
    <source>
        <dbReference type="EMBL" id="KAF5659516.1"/>
    </source>
</evidence>
<feature type="compositionally biased region" description="Basic and acidic residues" evidence="1">
    <location>
        <begin position="151"/>
        <end position="183"/>
    </location>
</feature>
<dbReference type="EMBL" id="JAAGWQ010000216">
    <property type="protein sequence ID" value="KAF5659516.1"/>
    <property type="molecule type" value="Genomic_DNA"/>
</dbReference>
<dbReference type="Proteomes" id="UP000567885">
    <property type="component" value="Unassembled WGS sequence"/>
</dbReference>
<feature type="chain" id="PRO_5034748714" evidence="2">
    <location>
        <begin position="23"/>
        <end position="183"/>
    </location>
</feature>
<sequence>MVVFSFRALAMMAMVVPSIVLAAPASPPEKEESTFSWKDHARPVKDCLLDASVSPHDDQTIATEDSIQDPVKKTDVEKVTKSAVFLEKEMKKEWDMAKVAQLPPNGLLLRPTKVKTENKLNTRRTYENPLPDEGTWNEKAHAMIDQETLEVDEKKTATNEPRYVRKEQVEQRPTLHCEQKTHE</sequence>
<feature type="signal peptide" evidence="2">
    <location>
        <begin position="1"/>
        <end position="22"/>
    </location>
</feature>
<name>A0A8H5SUZ0_FUSHE</name>
<proteinExistence type="predicted"/>
<reference evidence="3 4" key="1">
    <citation type="submission" date="2020-05" db="EMBL/GenBank/DDBJ databases">
        <title>Identification and distribution of gene clusters putatively required for synthesis of sphingolipid metabolism inhibitors in phylogenetically diverse species of the filamentous fungus Fusarium.</title>
        <authorList>
            <person name="Kim H.-S."/>
            <person name="Busman M."/>
            <person name="Brown D.W."/>
            <person name="Divon H."/>
            <person name="Uhlig S."/>
            <person name="Proctor R.H."/>
        </authorList>
    </citation>
    <scope>NUCLEOTIDE SEQUENCE [LARGE SCALE GENOMIC DNA]</scope>
    <source>
        <strain evidence="3 4">NRRL 20693</strain>
    </source>
</reference>
<evidence type="ECO:0000313" key="4">
    <source>
        <dbReference type="Proteomes" id="UP000567885"/>
    </source>
</evidence>
<keyword evidence="2" id="KW-0732">Signal</keyword>
<dbReference type="AlphaFoldDB" id="A0A8H5SUZ0"/>
<gene>
    <name evidence="3" type="ORF">FHETE_9408</name>
</gene>
<evidence type="ECO:0000256" key="2">
    <source>
        <dbReference type="SAM" id="SignalP"/>
    </source>
</evidence>
<comment type="caution">
    <text evidence="3">The sequence shown here is derived from an EMBL/GenBank/DDBJ whole genome shotgun (WGS) entry which is preliminary data.</text>
</comment>
<protein>
    <submittedName>
        <fullName evidence="3">Uncharacterized protein</fullName>
    </submittedName>
</protein>
<dbReference type="OrthoDB" id="5093705at2759"/>
<keyword evidence="4" id="KW-1185">Reference proteome</keyword>